<dbReference type="InterPro" id="IPR018466">
    <property type="entry name" value="Kre9/Knh1-like_N"/>
</dbReference>
<feature type="chain" id="PRO_5016892236" description="Yeast cell wall synthesis Kre9/Knh1-like N-terminal domain-containing protein" evidence="2">
    <location>
        <begin position="20"/>
        <end position="182"/>
    </location>
</feature>
<dbReference type="EMBL" id="PJQM01000096">
    <property type="protein sequence ID" value="RCI06742.1"/>
    <property type="molecule type" value="Genomic_DNA"/>
</dbReference>
<evidence type="ECO:0000259" key="3">
    <source>
        <dbReference type="Pfam" id="PF10342"/>
    </source>
</evidence>
<organism evidence="4 5">
    <name type="scientific">Rhizopus stolonifer</name>
    <name type="common">Rhizopus nigricans</name>
    <dbReference type="NCBI Taxonomy" id="4846"/>
    <lineage>
        <taxon>Eukaryota</taxon>
        <taxon>Fungi</taxon>
        <taxon>Fungi incertae sedis</taxon>
        <taxon>Mucoromycota</taxon>
        <taxon>Mucoromycotina</taxon>
        <taxon>Mucoromycetes</taxon>
        <taxon>Mucorales</taxon>
        <taxon>Mucorineae</taxon>
        <taxon>Rhizopodaceae</taxon>
        <taxon>Rhizopus</taxon>
    </lineage>
</organism>
<reference evidence="4 5" key="1">
    <citation type="journal article" date="2018" name="G3 (Bethesda)">
        <title>Phylogenetic and Phylogenomic Definition of Rhizopus Species.</title>
        <authorList>
            <person name="Gryganskyi A.P."/>
            <person name="Golan J."/>
            <person name="Dolatabadi S."/>
            <person name="Mondo S."/>
            <person name="Robb S."/>
            <person name="Idnurm A."/>
            <person name="Muszewska A."/>
            <person name="Steczkiewicz K."/>
            <person name="Masonjones S."/>
            <person name="Liao H.L."/>
            <person name="Gajdeczka M.T."/>
            <person name="Anike F."/>
            <person name="Vuek A."/>
            <person name="Anishchenko I.M."/>
            <person name="Voigt K."/>
            <person name="de Hoog G.S."/>
            <person name="Smith M.E."/>
            <person name="Heitman J."/>
            <person name="Vilgalys R."/>
            <person name="Stajich J.E."/>
        </authorList>
    </citation>
    <scope>NUCLEOTIDE SEQUENCE [LARGE SCALE GENOMIC DNA]</scope>
    <source>
        <strain evidence="4 5">LSU 92-RS-03</strain>
    </source>
</reference>
<proteinExistence type="predicted"/>
<evidence type="ECO:0000313" key="4">
    <source>
        <dbReference type="EMBL" id="RCI06742.1"/>
    </source>
</evidence>
<name>A0A367KXY6_RHIST</name>
<dbReference type="Pfam" id="PF10342">
    <property type="entry name" value="Kre9_KNH"/>
    <property type="match status" value="1"/>
</dbReference>
<feature type="signal peptide" evidence="2">
    <location>
        <begin position="1"/>
        <end position="19"/>
    </location>
</feature>
<comment type="caution">
    <text evidence="4">The sequence shown here is derived from an EMBL/GenBank/DDBJ whole genome shotgun (WGS) entry which is preliminary data.</text>
</comment>
<keyword evidence="5" id="KW-1185">Reference proteome</keyword>
<protein>
    <recommendedName>
        <fullName evidence="3">Yeast cell wall synthesis Kre9/Knh1-like N-terminal domain-containing protein</fullName>
    </recommendedName>
</protein>
<evidence type="ECO:0000256" key="1">
    <source>
        <dbReference type="ARBA" id="ARBA00022729"/>
    </source>
</evidence>
<keyword evidence="1 2" id="KW-0732">Signal</keyword>
<dbReference type="Proteomes" id="UP000253551">
    <property type="component" value="Unassembled WGS sequence"/>
</dbReference>
<dbReference type="OrthoDB" id="5564519at2759"/>
<accession>A0A367KXY6</accession>
<evidence type="ECO:0000313" key="5">
    <source>
        <dbReference type="Proteomes" id="UP000253551"/>
    </source>
</evidence>
<sequence>MKTTLIAAGIVAAASQAMAAISVANPWGQVTWTSGGSGEITWTATAPEDTLNCDIQLLNGDYTNSNLVAQITGADTPIACSTGKFSIYPLNDFASGQYWIRIGQNSTSNWYYSGLFTFNGNGTVGPISTAWTASASATAATASVTPASVAVKKAIAATSDASGLKASAALVLGAVAATAMAL</sequence>
<evidence type="ECO:0000256" key="2">
    <source>
        <dbReference type="SAM" id="SignalP"/>
    </source>
</evidence>
<gene>
    <name evidence="4" type="ORF">CU098_013483</name>
</gene>
<feature type="domain" description="Yeast cell wall synthesis Kre9/Knh1-like N-terminal" evidence="3">
    <location>
        <begin position="26"/>
        <end position="117"/>
    </location>
</feature>
<dbReference type="AlphaFoldDB" id="A0A367KXY6"/>